<reference evidence="2 3" key="1">
    <citation type="journal article" date="2014" name="Nature">
        <title>An environmental bacterial taxon with a large and distinct metabolic repertoire.</title>
        <authorList>
            <person name="Wilson M.C."/>
            <person name="Mori T."/>
            <person name="Ruckert C."/>
            <person name="Uria A.R."/>
            <person name="Helf M.J."/>
            <person name="Takada K."/>
            <person name="Gernert C."/>
            <person name="Steffens U.A."/>
            <person name="Heycke N."/>
            <person name="Schmitt S."/>
            <person name="Rinke C."/>
            <person name="Helfrich E.J."/>
            <person name="Brachmann A.O."/>
            <person name="Gurgui C."/>
            <person name="Wakimoto T."/>
            <person name="Kracht M."/>
            <person name="Crusemann M."/>
            <person name="Hentschel U."/>
            <person name="Abe I."/>
            <person name="Matsunaga S."/>
            <person name="Kalinowski J."/>
            <person name="Takeyama H."/>
            <person name="Piel J."/>
        </authorList>
    </citation>
    <scope>NUCLEOTIDE SEQUENCE [LARGE SCALE GENOMIC DNA]</scope>
    <source>
        <strain evidence="3">TSY2</strain>
    </source>
</reference>
<dbReference type="EMBL" id="AZHX01000677">
    <property type="protein sequence ID" value="ETX06514.1"/>
    <property type="molecule type" value="Genomic_DNA"/>
</dbReference>
<sequence>MGASMRVLWLCVILLSMASLTQAAGPTPLQQVLPAGVETLIACRSPYQMPAASRDWPQDDLFHYRLYLPAGYDARGQQTYPLMFIASPSGNARMGVMAARLKRDRWVVAMLVESRNRSIVWLPNFMAAYHDITQRVRVHKSMLFCTGLSGGARVCGYYPRLRPGFQGLILQAAGFPQRPAYLRGANAHIAVYGTFGNQDRNRREGRRIRAGVPPQTRTLVELWEGGHTWAPASVFNRALDWLEEKALLDQVYQNSLSGAYRWHLDNQLALYAQAGSDMERYAIYQRILRLPKRWHDQLDAAVASSLSTIAEAMRQLVDSEAMGQEIAAYHAFHETLRLDERGRGSNLPALIKRYGQIVERYGQTIYAKQAAIRQQSVRWEHGEP</sequence>
<evidence type="ECO:0008006" key="4">
    <source>
        <dbReference type="Google" id="ProtNLM"/>
    </source>
</evidence>
<dbReference type="SUPFAM" id="SSF53474">
    <property type="entry name" value="alpha/beta-Hydrolases"/>
    <property type="match status" value="1"/>
</dbReference>
<feature type="chain" id="PRO_5004844787" description="Dienelactone hydrolase domain-containing protein" evidence="1">
    <location>
        <begin position="24"/>
        <end position="384"/>
    </location>
</feature>
<comment type="caution">
    <text evidence="2">The sequence shown here is derived from an EMBL/GenBank/DDBJ whole genome shotgun (WGS) entry which is preliminary data.</text>
</comment>
<dbReference type="Gene3D" id="3.40.50.1820">
    <property type="entry name" value="alpha/beta hydrolase"/>
    <property type="match status" value="1"/>
</dbReference>
<name>W4M818_9BACT</name>
<gene>
    <name evidence="2" type="ORF">ETSY2_16645</name>
</gene>
<protein>
    <recommendedName>
        <fullName evidence="4">Dienelactone hydrolase domain-containing protein</fullName>
    </recommendedName>
</protein>
<keyword evidence="1" id="KW-0732">Signal</keyword>
<accession>W4M818</accession>
<dbReference type="HOGENOM" id="CLU_719032_0_0_7"/>
<evidence type="ECO:0000313" key="3">
    <source>
        <dbReference type="Proteomes" id="UP000019140"/>
    </source>
</evidence>
<feature type="signal peptide" evidence="1">
    <location>
        <begin position="1"/>
        <end position="23"/>
    </location>
</feature>
<evidence type="ECO:0000256" key="1">
    <source>
        <dbReference type="SAM" id="SignalP"/>
    </source>
</evidence>
<dbReference type="InterPro" id="IPR029058">
    <property type="entry name" value="AB_hydrolase_fold"/>
</dbReference>
<dbReference type="Proteomes" id="UP000019140">
    <property type="component" value="Unassembled WGS sequence"/>
</dbReference>
<dbReference type="AlphaFoldDB" id="W4M818"/>
<evidence type="ECO:0000313" key="2">
    <source>
        <dbReference type="EMBL" id="ETX06514.1"/>
    </source>
</evidence>
<proteinExistence type="predicted"/>
<organism evidence="2 3">
    <name type="scientific">Candidatus Entotheonella gemina</name>
    <dbReference type="NCBI Taxonomy" id="1429439"/>
    <lineage>
        <taxon>Bacteria</taxon>
        <taxon>Pseudomonadati</taxon>
        <taxon>Nitrospinota/Tectimicrobiota group</taxon>
        <taxon>Candidatus Tectimicrobiota</taxon>
        <taxon>Candidatus Entotheonellia</taxon>
        <taxon>Candidatus Entotheonellales</taxon>
        <taxon>Candidatus Entotheonellaceae</taxon>
        <taxon>Candidatus Entotheonella</taxon>
    </lineage>
</organism>
<keyword evidence="3" id="KW-1185">Reference proteome</keyword>